<reference evidence="7" key="1">
    <citation type="submission" date="2018-05" db="EMBL/GenBank/DDBJ databases">
        <authorList>
            <person name="Lanie J.A."/>
            <person name="Ng W.-L."/>
            <person name="Kazmierczak K.M."/>
            <person name="Andrzejewski T.M."/>
            <person name="Davidsen T.M."/>
            <person name="Wayne K.J."/>
            <person name="Tettelin H."/>
            <person name="Glass J.I."/>
            <person name="Rusch D."/>
            <person name="Podicherti R."/>
            <person name="Tsui H.-C.T."/>
            <person name="Winkler M.E."/>
        </authorList>
    </citation>
    <scope>NUCLEOTIDE SEQUENCE</scope>
</reference>
<feature type="domain" description="O-antigen ligase-related" evidence="6">
    <location>
        <begin position="114"/>
        <end position="227"/>
    </location>
</feature>
<dbReference type="PANTHER" id="PTHR37422">
    <property type="entry name" value="TEICHURONIC ACID BIOSYNTHESIS PROTEIN TUAE"/>
    <property type="match status" value="1"/>
</dbReference>
<keyword evidence="2 5" id="KW-0812">Transmembrane</keyword>
<dbReference type="Pfam" id="PF04932">
    <property type="entry name" value="Wzy_C"/>
    <property type="match status" value="1"/>
</dbReference>
<feature type="non-terminal residue" evidence="7">
    <location>
        <position position="1"/>
    </location>
</feature>
<name>A0A383DGT8_9ZZZZ</name>
<accession>A0A383DGT8</accession>
<keyword evidence="3 5" id="KW-1133">Transmembrane helix</keyword>
<gene>
    <name evidence="7" type="ORF">METZ01_LOCUS496551</name>
</gene>
<dbReference type="GO" id="GO:0016020">
    <property type="term" value="C:membrane"/>
    <property type="evidence" value="ECO:0007669"/>
    <property type="project" value="UniProtKB-SubCell"/>
</dbReference>
<organism evidence="7">
    <name type="scientific">marine metagenome</name>
    <dbReference type="NCBI Taxonomy" id="408172"/>
    <lineage>
        <taxon>unclassified sequences</taxon>
        <taxon>metagenomes</taxon>
        <taxon>ecological metagenomes</taxon>
    </lineage>
</organism>
<feature type="transmembrane region" description="Helical" evidence="5">
    <location>
        <begin position="78"/>
        <end position="100"/>
    </location>
</feature>
<feature type="non-terminal residue" evidence="7">
    <location>
        <position position="236"/>
    </location>
</feature>
<feature type="transmembrane region" description="Helical" evidence="5">
    <location>
        <begin position="156"/>
        <end position="176"/>
    </location>
</feature>
<evidence type="ECO:0000256" key="5">
    <source>
        <dbReference type="SAM" id="Phobius"/>
    </source>
</evidence>
<sequence>FQPEGLEFENTRMALRAMDNPMRWLLMLPIFFLFRRYKLDWRVIAIGLSIGVFAAVSVAVYEVYFLGITRASGTMNHVITFGELMVAVDLLLWVLMIFAWNNNNKLLATILLIASLVAFYGSLLSVTRGAWLVYIFMIFSFIIYTLKRSILNKNYLFSKPVLVRVFLGLIVFFLVAQTEQYKVIQDRTAHTITEVSQGKFENASGVRLATYRTALKTALHFPFGVGTDNFRTGAKA</sequence>
<feature type="transmembrane region" description="Helical" evidence="5">
    <location>
        <begin position="131"/>
        <end position="150"/>
    </location>
</feature>
<comment type="subcellular location">
    <subcellularLocation>
        <location evidence="1">Membrane</location>
        <topology evidence="1">Multi-pass membrane protein</topology>
    </subcellularLocation>
</comment>
<feature type="transmembrane region" description="Helical" evidence="5">
    <location>
        <begin position="43"/>
        <end position="66"/>
    </location>
</feature>
<dbReference type="PANTHER" id="PTHR37422:SF17">
    <property type="entry name" value="O-ANTIGEN LIGASE"/>
    <property type="match status" value="1"/>
</dbReference>
<evidence type="ECO:0000259" key="6">
    <source>
        <dbReference type="Pfam" id="PF04932"/>
    </source>
</evidence>
<feature type="transmembrane region" description="Helical" evidence="5">
    <location>
        <begin position="106"/>
        <end position="124"/>
    </location>
</feature>
<evidence type="ECO:0000313" key="7">
    <source>
        <dbReference type="EMBL" id="SVE43697.1"/>
    </source>
</evidence>
<dbReference type="InterPro" id="IPR007016">
    <property type="entry name" value="O-antigen_ligase-rel_domated"/>
</dbReference>
<dbReference type="AlphaFoldDB" id="A0A383DGT8"/>
<keyword evidence="4 5" id="KW-0472">Membrane</keyword>
<evidence type="ECO:0000256" key="2">
    <source>
        <dbReference type="ARBA" id="ARBA00022692"/>
    </source>
</evidence>
<protein>
    <recommendedName>
        <fullName evidence="6">O-antigen ligase-related domain-containing protein</fullName>
    </recommendedName>
</protein>
<evidence type="ECO:0000256" key="4">
    <source>
        <dbReference type="ARBA" id="ARBA00023136"/>
    </source>
</evidence>
<proteinExistence type="predicted"/>
<dbReference type="InterPro" id="IPR051533">
    <property type="entry name" value="WaaL-like"/>
</dbReference>
<evidence type="ECO:0000256" key="3">
    <source>
        <dbReference type="ARBA" id="ARBA00022989"/>
    </source>
</evidence>
<dbReference type="EMBL" id="UINC01217199">
    <property type="protein sequence ID" value="SVE43697.1"/>
    <property type="molecule type" value="Genomic_DNA"/>
</dbReference>
<evidence type="ECO:0000256" key="1">
    <source>
        <dbReference type="ARBA" id="ARBA00004141"/>
    </source>
</evidence>